<feature type="transmembrane region" description="Helical" evidence="1">
    <location>
        <begin position="392"/>
        <end position="416"/>
    </location>
</feature>
<protein>
    <recommendedName>
        <fullName evidence="4">Glycosyltransferase RgtA/B/C/D-like domain-containing protein</fullName>
    </recommendedName>
</protein>
<dbReference type="Proteomes" id="UP000674416">
    <property type="component" value="Unassembled WGS sequence"/>
</dbReference>
<keyword evidence="1" id="KW-1133">Transmembrane helix</keyword>
<feature type="transmembrane region" description="Helical" evidence="1">
    <location>
        <begin position="261"/>
        <end position="279"/>
    </location>
</feature>
<feature type="transmembrane region" description="Helical" evidence="1">
    <location>
        <begin position="291"/>
        <end position="310"/>
    </location>
</feature>
<feature type="transmembrane region" description="Helical" evidence="1">
    <location>
        <begin position="214"/>
        <end position="234"/>
    </location>
</feature>
<keyword evidence="1" id="KW-0472">Membrane</keyword>
<organism evidence="2 3">
    <name type="scientific">Bacillus capparidis</name>
    <dbReference type="NCBI Taxonomy" id="1840411"/>
    <lineage>
        <taxon>Bacteria</taxon>
        <taxon>Bacillati</taxon>
        <taxon>Bacillota</taxon>
        <taxon>Bacilli</taxon>
        <taxon>Bacillales</taxon>
        <taxon>Bacillaceae</taxon>
        <taxon>Bacillus</taxon>
    </lineage>
</organism>
<feature type="transmembrane region" description="Helical" evidence="1">
    <location>
        <begin position="57"/>
        <end position="77"/>
    </location>
</feature>
<feature type="transmembrane region" description="Helical" evidence="1">
    <location>
        <begin position="460"/>
        <end position="477"/>
    </location>
</feature>
<feature type="transmembrane region" description="Helical" evidence="1">
    <location>
        <begin position="6"/>
        <end position="23"/>
    </location>
</feature>
<dbReference type="RefSeq" id="WP_148564337.1">
    <property type="nucleotide sequence ID" value="NZ_JAFDST010000002.1"/>
</dbReference>
<keyword evidence="3" id="KW-1185">Reference proteome</keyword>
<feature type="transmembrane region" description="Helical" evidence="1">
    <location>
        <begin position="30"/>
        <end position="51"/>
    </location>
</feature>
<evidence type="ECO:0008006" key="4">
    <source>
        <dbReference type="Google" id="ProtNLM"/>
    </source>
</evidence>
<evidence type="ECO:0000313" key="3">
    <source>
        <dbReference type="Proteomes" id="UP000674416"/>
    </source>
</evidence>
<gene>
    <name evidence="2" type="ORF">JOC74_002014</name>
</gene>
<keyword evidence="1" id="KW-0812">Transmembrane</keyword>
<feature type="transmembrane region" description="Helical" evidence="1">
    <location>
        <begin position="190"/>
        <end position="207"/>
    </location>
</feature>
<evidence type="ECO:0000313" key="2">
    <source>
        <dbReference type="EMBL" id="MBP1081521.1"/>
    </source>
</evidence>
<feature type="transmembrane region" description="Helical" evidence="1">
    <location>
        <begin position="167"/>
        <end position="184"/>
    </location>
</feature>
<feature type="transmembrane region" description="Helical" evidence="1">
    <location>
        <begin position="367"/>
        <end position="385"/>
    </location>
</feature>
<feature type="transmembrane region" description="Helical" evidence="1">
    <location>
        <begin position="86"/>
        <end position="111"/>
    </location>
</feature>
<sequence length="608" mass="69271">MNSSLISFVFLVVSLAGWGMFIHKKLKINAAFIPLFLFSSITCLVFAAGLLNIMPLMVSLIFYAGILLFVLCIYLLVKKKYSIKNLLVPSSLVFVLFSVAIVLLLKGLILIHYDNFSHWGLIVKEMFRINGLPDGTTMISFRNYPPGSAVFIYFIGKIIGYTESHALMAQGILIAANIAVLSVFCKWKKISHLLLSIVLSTVLIAVIKNNLYNLLVDTLLGFTALSISIIAYYYRADWKKSMIINTPLMILLTLIKDSGKFFLIINIVLIVWLIYVHYIKGKKPKMTHSKILVYAMVFMILVPLGSNFLWLKYTQKAYPEASYSSNKFAVNIDKVNNNEKSEEFKETLAPSLIDAAANFNSPLFKSLLLLNALLVAMAFIVYLWKREKSKRLFYLFLFGNLTYVFYLFGLYFMYLFLMPEGEASKLAGFNRYNSSIVIYIAGLFMTFISYEFSKLSKNKTINAFAALVLAVLFVLPFQDNLAAVTTRPDVESSLRLQVKNDFSKVRGSHSKISHVIYYSPRSKKDRGYLKYLLMYEQLSNKYSIVTSSSTEKERKALNDLIKKSSHIVVLDSDPNFNQYFSQFVSTDRIEGVYKITNIKSDTMIHRLD</sequence>
<feature type="transmembrane region" description="Helical" evidence="1">
    <location>
        <begin position="436"/>
        <end position="453"/>
    </location>
</feature>
<accession>A0ABS4CWN0</accession>
<proteinExistence type="predicted"/>
<reference evidence="2 3" key="1">
    <citation type="submission" date="2021-01" db="EMBL/GenBank/DDBJ databases">
        <title>Genomic Encyclopedia of Type Strains, Phase IV (KMG-IV): sequencing the most valuable type-strain genomes for metagenomic binning, comparative biology and taxonomic classification.</title>
        <authorList>
            <person name="Goeker M."/>
        </authorList>
    </citation>
    <scope>NUCLEOTIDE SEQUENCE [LARGE SCALE GENOMIC DNA]</scope>
    <source>
        <strain evidence="2 3">DSM 103394</strain>
    </source>
</reference>
<name>A0ABS4CWN0_9BACI</name>
<dbReference type="EMBL" id="JAFDST010000002">
    <property type="protein sequence ID" value="MBP1081521.1"/>
    <property type="molecule type" value="Genomic_DNA"/>
</dbReference>
<evidence type="ECO:0000256" key="1">
    <source>
        <dbReference type="SAM" id="Phobius"/>
    </source>
</evidence>
<comment type="caution">
    <text evidence="2">The sequence shown here is derived from an EMBL/GenBank/DDBJ whole genome shotgun (WGS) entry which is preliminary data.</text>
</comment>